<dbReference type="Proteomes" id="UP000195402">
    <property type="component" value="Unassembled WGS sequence"/>
</dbReference>
<dbReference type="OMA" id="CCYCERE"/>
<dbReference type="InterPro" id="IPR026960">
    <property type="entry name" value="RVT-Znf"/>
</dbReference>
<protein>
    <submittedName>
        <fullName evidence="2">Reverse transcriptase zinc-binding domain</fullName>
    </submittedName>
</protein>
<evidence type="ECO:0000259" key="1">
    <source>
        <dbReference type="Pfam" id="PF13966"/>
    </source>
</evidence>
<gene>
    <name evidence="2" type="ORF">BVC80_1309g20</name>
</gene>
<feature type="domain" description="Reverse transcriptase zinc-binding" evidence="1">
    <location>
        <begin position="56"/>
        <end position="138"/>
    </location>
</feature>
<accession>A0A200R3D8</accession>
<dbReference type="InParanoid" id="A0A200R3D8"/>
<dbReference type="EMBL" id="MVGT01000441">
    <property type="protein sequence ID" value="OVA17200.1"/>
    <property type="molecule type" value="Genomic_DNA"/>
</dbReference>
<comment type="caution">
    <text evidence="2">The sequence shown here is derived from an EMBL/GenBank/DDBJ whole genome shotgun (WGS) entry which is preliminary data.</text>
</comment>
<keyword evidence="3" id="KW-1185">Reference proteome</keyword>
<dbReference type="Pfam" id="PF13966">
    <property type="entry name" value="zf-RVT"/>
    <property type="match status" value="1"/>
</dbReference>
<evidence type="ECO:0000313" key="2">
    <source>
        <dbReference type="EMBL" id="OVA17200.1"/>
    </source>
</evidence>
<keyword evidence="2" id="KW-0808">Transferase</keyword>
<organism evidence="2 3">
    <name type="scientific">Macleaya cordata</name>
    <name type="common">Five-seeded plume-poppy</name>
    <name type="synonym">Bocconia cordata</name>
    <dbReference type="NCBI Taxonomy" id="56857"/>
    <lineage>
        <taxon>Eukaryota</taxon>
        <taxon>Viridiplantae</taxon>
        <taxon>Streptophyta</taxon>
        <taxon>Embryophyta</taxon>
        <taxon>Tracheophyta</taxon>
        <taxon>Spermatophyta</taxon>
        <taxon>Magnoliopsida</taxon>
        <taxon>Ranunculales</taxon>
        <taxon>Papaveraceae</taxon>
        <taxon>Papaveroideae</taxon>
        <taxon>Macleaya</taxon>
    </lineage>
</organism>
<dbReference type="GO" id="GO:0003964">
    <property type="term" value="F:RNA-directed DNA polymerase activity"/>
    <property type="evidence" value="ECO:0007669"/>
    <property type="project" value="UniProtKB-KW"/>
</dbReference>
<keyword evidence="2" id="KW-0695">RNA-directed DNA polymerase</keyword>
<dbReference type="AlphaFoldDB" id="A0A200R3D8"/>
<proteinExistence type="predicted"/>
<name>A0A200R3D8_MACCD</name>
<keyword evidence="2" id="KW-0548">Nucleotidyltransferase</keyword>
<dbReference type="OrthoDB" id="1937542at2759"/>
<evidence type="ECO:0000313" key="3">
    <source>
        <dbReference type="Proteomes" id="UP000195402"/>
    </source>
</evidence>
<reference evidence="2 3" key="1">
    <citation type="journal article" date="2017" name="Mol. Plant">
        <title>The Genome of Medicinal Plant Macleaya cordata Provides New Insights into Benzylisoquinoline Alkaloids Metabolism.</title>
        <authorList>
            <person name="Liu X."/>
            <person name="Liu Y."/>
            <person name="Huang P."/>
            <person name="Ma Y."/>
            <person name="Qing Z."/>
            <person name="Tang Q."/>
            <person name="Cao H."/>
            <person name="Cheng P."/>
            <person name="Zheng Y."/>
            <person name="Yuan Z."/>
            <person name="Zhou Y."/>
            <person name="Liu J."/>
            <person name="Tang Z."/>
            <person name="Zhuo Y."/>
            <person name="Zhang Y."/>
            <person name="Yu L."/>
            <person name="Huang J."/>
            <person name="Yang P."/>
            <person name="Peng Q."/>
            <person name="Zhang J."/>
            <person name="Jiang W."/>
            <person name="Zhang Z."/>
            <person name="Lin K."/>
            <person name="Ro D.K."/>
            <person name="Chen X."/>
            <person name="Xiong X."/>
            <person name="Shang Y."/>
            <person name="Huang S."/>
            <person name="Zeng J."/>
        </authorList>
    </citation>
    <scope>NUCLEOTIDE SEQUENCE [LARGE SCALE GENOMIC DNA]</scope>
    <source>
        <strain evidence="3">cv. BLH2017</strain>
        <tissue evidence="2">Root</tissue>
    </source>
</reference>
<sequence>MIFNLKVLDIKNQGRWNYPPEFYMLLQRVVIDPNNLPWPSEDKDTRVWNPTHSGSFIVASSFELIREHFPKVQWSKWVWKDCIHPRMSSQVWKILSGSCATDDKIKKCGVHLTSRCCYCEREEENIDHLMWNCKFSLKI</sequence>